<comment type="caution">
    <text evidence="1">The sequence shown here is derived from an EMBL/GenBank/DDBJ whole genome shotgun (WGS) entry which is preliminary data.</text>
</comment>
<dbReference type="Proteomes" id="UP001589575">
    <property type="component" value="Unassembled WGS sequence"/>
</dbReference>
<evidence type="ECO:0000313" key="1">
    <source>
        <dbReference type="EMBL" id="MFB9072405.1"/>
    </source>
</evidence>
<dbReference type="EMBL" id="JBHMFI010000001">
    <property type="protein sequence ID" value="MFB9072405.1"/>
    <property type="molecule type" value="Genomic_DNA"/>
</dbReference>
<organism evidence="1 2">
    <name type="scientific">Citricoccus parietis</name>
    <dbReference type="NCBI Taxonomy" id="592307"/>
    <lineage>
        <taxon>Bacteria</taxon>
        <taxon>Bacillati</taxon>
        <taxon>Actinomycetota</taxon>
        <taxon>Actinomycetes</taxon>
        <taxon>Micrococcales</taxon>
        <taxon>Micrococcaceae</taxon>
        <taxon>Citricoccus</taxon>
    </lineage>
</organism>
<keyword evidence="2" id="KW-1185">Reference proteome</keyword>
<sequence length="89" mass="9482">MTPSTRSSLDSSRACSAVSSETKAFSAVVKWRSTGSRSASVAAESAETEAATSSCWAVRCRSYFFTASESASTPPWRDMVPLKPSVPPR</sequence>
<gene>
    <name evidence="1" type="ORF">ACFFX0_14855</name>
</gene>
<evidence type="ECO:0000313" key="2">
    <source>
        <dbReference type="Proteomes" id="UP001589575"/>
    </source>
</evidence>
<reference evidence="1 2" key="1">
    <citation type="submission" date="2024-09" db="EMBL/GenBank/DDBJ databases">
        <authorList>
            <person name="Sun Q."/>
            <person name="Mori K."/>
        </authorList>
    </citation>
    <scope>NUCLEOTIDE SEQUENCE [LARGE SCALE GENOMIC DNA]</scope>
    <source>
        <strain evidence="1 2">CCM 7609</strain>
    </source>
</reference>
<accession>A0ABV5G0D5</accession>
<proteinExistence type="predicted"/>
<protein>
    <submittedName>
        <fullName evidence="1">Uncharacterized protein</fullName>
    </submittedName>
</protein>
<name>A0ABV5G0D5_9MICC</name>